<dbReference type="EMBL" id="JAIWYP010000011">
    <property type="protein sequence ID" value="KAH3741097.1"/>
    <property type="molecule type" value="Genomic_DNA"/>
</dbReference>
<keyword evidence="3" id="KW-1185">Reference proteome</keyword>
<proteinExistence type="predicted"/>
<reference evidence="2" key="2">
    <citation type="submission" date="2020-11" db="EMBL/GenBank/DDBJ databases">
        <authorList>
            <person name="McCartney M.A."/>
            <person name="Auch B."/>
            <person name="Kono T."/>
            <person name="Mallez S."/>
            <person name="Becker A."/>
            <person name="Gohl D.M."/>
            <person name="Silverstein K.A.T."/>
            <person name="Koren S."/>
            <person name="Bechman K.B."/>
            <person name="Herman A."/>
            <person name="Abrahante J.E."/>
            <person name="Garbe J."/>
        </authorList>
    </citation>
    <scope>NUCLEOTIDE SEQUENCE</scope>
    <source>
        <strain evidence="2">Duluth1</strain>
        <tissue evidence="2">Whole animal</tissue>
    </source>
</reference>
<organism evidence="2 3">
    <name type="scientific">Dreissena polymorpha</name>
    <name type="common">Zebra mussel</name>
    <name type="synonym">Mytilus polymorpha</name>
    <dbReference type="NCBI Taxonomy" id="45954"/>
    <lineage>
        <taxon>Eukaryota</taxon>
        <taxon>Metazoa</taxon>
        <taxon>Spiralia</taxon>
        <taxon>Lophotrochozoa</taxon>
        <taxon>Mollusca</taxon>
        <taxon>Bivalvia</taxon>
        <taxon>Autobranchia</taxon>
        <taxon>Heteroconchia</taxon>
        <taxon>Euheterodonta</taxon>
        <taxon>Imparidentia</taxon>
        <taxon>Neoheterodontei</taxon>
        <taxon>Myida</taxon>
        <taxon>Dreissenoidea</taxon>
        <taxon>Dreissenidae</taxon>
        <taxon>Dreissena</taxon>
    </lineage>
</organism>
<comment type="caution">
    <text evidence="2">The sequence shown here is derived from an EMBL/GenBank/DDBJ whole genome shotgun (WGS) entry which is preliminary data.</text>
</comment>
<feature type="region of interest" description="Disordered" evidence="1">
    <location>
        <begin position="66"/>
        <end position="90"/>
    </location>
</feature>
<evidence type="ECO:0000256" key="1">
    <source>
        <dbReference type="SAM" id="MobiDB-lite"/>
    </source>
</evidence>
<reference evidence="2" key="1">
    <citation type="journal article" date="2019" name="bioRxiv">
        <title>The Genome of the Zebra Mussel, Dreissena polymorpha: A Resource for Invasive Species Research.</title>
        <authorList>
            <person name="McCartney M.A."/>
            <person name="Auch B."/>
            <person name="Kono T."/>
            <person name="Mallez S."/>
            <person name="Zhang Y."/>
            <person name="Obille A."/>
            <person name="Becker A."/>
            <person name="Abrahante J.E."/>
            <person name="Garbe J."/>
            <person name="Badalamenti J.P."/>
            <person name="Herman A."/>
            <person name="Mangelson H."/>
            <person name="Liachko I."/>
            <person name="Sullivan S."/>
            <person name="Sone E.D."/>
            <person name="Koren S."/>
            <person name="Silverstein K.A.T."/>
            <person name="Beckman K.B."/>
            <person name="Gohl D.M."/>
        </authorList>
    </citation>
    <scope>NUCLEOTIDE SEQUENCE</scope>
    <source>
        <strain evidence="2">Duluth1</strain>
        <tissue evidence="2">Whole animal</tissue>
    </source>
</reference>
<gene>
    <name evidence="2" type="ORF">DPMN_047815</name>
</gene>
<protein>
    <submittedName>
        <fullName evidence="2">Uncharacterized protein</fullName>
    </submittedName>
</protein>
<accession>A0A9D4I285</accession>
<sequence>MLFSQLQVRKLELRCHKQLVVCLYTRHQTPHLFHRNTQQGCGTVLRGRSLKGRTSGSRERLHALKASLATESPNRTTLSSSGSNFNGMKS</sequence>
<feature type="compositionally biased region" description="Polar residues" evidence="1">
    <location>
        <begin position="69"/>
        <end position="90"/>
    </location>
</feature>
<evidence type="ECO:0000313" key="3">
    <source>
        <dbReference type="Proteomes" id="UP000828390"/>
    </source>
</evidence>
<dbReference type="Proteomes" id="UP000828390">
    <property type="component" value="Unassembled WGS sequence"/>
</dbReference>
<dbReference type="AlphaFoldDB" id="A0A9D4I285"/>
<evidence type="ECO:0000313" key="2">
    <source>
        <dbReference type="EMBL" id="KAH3741097.1"/>
    </source>
</evidence>
<name>A0A9D4I285_DREPO</name>